<accession>A0A1T4JN90</accession>
<keyword evidence="3" id="KW-0804">Transcription</keyword>
<dbReference type="InterPro" id="IPR009057">
    <property type="entry name" value="Homeodomain-like_sf"/>
</dbReference>
<dbReference type="CDD" id="cd02208">
    <property type="entry name" value="cupin_RmlC-like"/>
    <property type="match status" value="1"/>
</dbReference>
<dbReference type="SUPFAM" id="SSF51215">
    <property type="entry name" value="Regulatory protein AraC"/>
    <property type="match status" value="1"/>
</dbReference>
<dbReference type="InterPro" id="IPR014710">
    <property type="entry name" value="RmlC-like_jellyroll"/>
</dbReference>
<dbReference type="PROSITE" id="PS01124">
    <property type="entry name" value="HTH_ARAC_FAMILY_2"/>
    <property type="match status" value="1"/>
</dbReference>
<dbReference type="STRING" id="261392.SAMN02745149_00615"/>
<keyword evidence="2 6" id="KW-0238">DNA-binding</keyword>
<dbReference type="Gene3D" id="1.10.10.60">
    <property type="entry name" value="Homeodomain-like"/>
    <property type="match status" value="2"/>
</dbReference>
<dbReference type="InterPro" id="IPR018060">
    <property type="entry name" value="HTH_AraC"/>
</dbReference>
<dbReference type="InterPro" id="IPR003313">
    <property type="entry name" value="AraC-bd"/>
</dbReference>
<dbReference type="GO" id="GO:0003700">
    <property type="term" value="F:DNA-binding transcription factor activity"/>
    <property type="evidence" value="ECO:0007669"/>
    <property type="project" value="InterPro"/>
</dbReference>
<dbReference type="PRINTS" id="PR00032">
    <property type="entry name" value="HTHARAC"/>
</dbReference>
<dbReference type="PANTHER" id="PTHR43280">
    <property type="entry name" value="ARAC-FAMILY TRANSCRIPTIONAL REGULATOR"/>
    <property type="match status" value="1"/>
</dbReference>
<dbReference type="InterPro" id="IPR037923">
    <property type="entry name" value="HTH-like"/>
</dbReference>
<dbReference type="Proteomes" id="UP000190423">
    <property type="component" value="Unassembled WGS sequence"/>
</dbReference>
<keyword evidence="1" id="KW-0805">Transcription regulation</keyword>
<sequence>MNDEQKKDRDIHQRKSEFSRRSSLRETASHGKKTFPFVVYHGRIPEWLDGFPLHWHDEFEIIFVSYGTGIVTVQGSRFLCCEGDIVLIPPGAVHSILQNGDDCIAYYNILFSISLLEENPDSFCSRRFFSAFLDGAHLKSYHHKKGSTLNDVLFPLVKELCGLWEKDLSESALLVKARLFEIMHLINGEVLSADESASSKNRAKRLKKILSYVEEHFSSRITVEDAASLCALSASRFMRIFRKETGMSFVQYVNDYRLESAGEQLLSSSGTVTDIAFENGFENISYFIHLFQRKFGCPPSEYRKRNKLRRNDSISR</sequence>
<evidence type="ECO:0000313" key="7">
    <source>
        <dbReference type="Proteomes" id="UP000190423"/>
    </source>
</evidence>
<evidence type="ECO:0000256" key="1">
    <source>
        <dbReference type="ARBA" id="ARBA00023015"/>
    </source>
</evidence>
<reference evidence="6 7" key="1">
    <citation type="submission" date="2017-02" db="EMBL/GenBank/DDBJ databases">
        <authorList>
            <person name="Peterson S.W."/>
        </authorList>
    </citation>
    <scope>NUCLEOTIDE SEQUENCE [LARGE SCALE GENOMIC DNA]</scope>
    <source>
        <strain evidence="6 7">ATCC BAA-908</strain>
    </source>
</reference>
<evidence type="ECO:0000313" key="6">
    <source>
        <dbReference type="EMBL" id="SJZ31618.1"/>
    </source>
</evidence>
<keyword evidence="7" id="KW-1185">Reference proteome</keyword>
<evidence type="ECO:0000256" key="2">
    <source>
        <dbReference type="ARBA" id="ARBA00023125"/>
    </source>
</evidence>
<feature type="domain" description="HTH araC/xylS-type" evidence="5">
    <location>
        <begin position="207"/>
        <end position="305"/>
    </location>
</feature>
<dbReference type="SUPFAM" id="SSF46689">
    <property type="entry name" value="Homeodomain-like"/>
    <property type="match status" value="2"/>
</dbReference>
<dbReference type="Pfam" id="PF12833">
    <property type="entry name" value="HTH_18"/>
    <property type="match status" value="1"/>
</dbReference>
<evidence type="ECO:0000256" key="4">
    <source>
        <dbReference type="SAM" id="MobiDB-lite"/>
    </source>
</evidence>
<dbReference type="GeneID" id="78315928"/>
<organism evidence="6 7">
    <name type="scientific">Treponema porcinum</name>
    <dbReference type="NCBI Taxonomy" id="261392"/>
    <lineage>
        <taxon>Bacteria</taxon>
        <taxon>Pseudomonadati</taxon>
        <taxon>Spirochaetota</taxon>
        <taxon>Spirochaetia</taxon>
        <taxon>Spirochaetales</taxon>
        <taxon>Treponemataceae</taxon>
        <taxon>Treponema</taxon>
    </lineage>
</organism>
<gene>
    <name evidence="6" type="ORF">SAMN02745149_00615</name>
</gene>
<dbReference type="PANTHER" id="PTHR43280:SF34">
    <property type="entry name" value="ARAC-FAMILY TRANSCRIPTIONAL REGULATOR"/>
    <property type="match status" value="1"/>
</dbReference>
<protein>
    <submittedName>
        <fullName evidence="6">AraC-type DNA-binding protein</fullName>
    </submittedName>
</protein>
<feature type="region of interest" description="Disordered" evidence="4">
    <location>
        <begin position="1"/>
        <end position="27"/>
    </location>
</feature>
<evidence type="ECO:0000256" key="3">
    <source>
        <dbReference type="ARBA" id="ARBA00023163"/>
    </source>
</evidence>
<dbReference type="GO" id="GO:0043565">
    <property type="term" value="F:sequence-specific DNA binding"/>
    <property type="evidence" value="ECO:0007669"/>
    <property type="project" value="InterPro"/>
</dbReference>
<dbReference type="Gene3D" id="2.60.120.10">
    <property type="entry name" value="Jelly Rolls"/>
    <property type="match status" value="1"/>
</dbReference>
<dbReference type="AlphaFoldDB" id="A0A1T4JN90"/>
<evidence type="ECO:0000259" key="5">
    <source>
        <dbReference type="PROSITE" id="PS01124"/>
    </source>
</evidence>
<dbReference type="EMBL" id="FUWG01000004">
    <property type="protein sequence ID" value="SJZ31618.1"/>
    <property type="molecule type" value="Genomic_DNA"/>
</dbReference>
<proteinExistence type="predicted"/>
<dbReference type="InterPro" id="IPR020449">
    <property type="entry name" value="Tscrpt_reg_AraC-type_HTH"/>
</dbReference>
<dbReference type="RefSeq" id="WP_143593172.1">
    <property type="nucleotide sequence ID" value="NZ_FUWG01000004.1"/>
</dbReference>
<dbReference type="OrthoDB" id="320050at2"/>
<dbReference type="Pfam" id="PF02311">
    <property type="entry name" value="AraC_binding"/>
    <property type="match status" value="1"/>
</dbReference>
<dbReference type="SMART" id="SM00342">
    <property type="entry name" value="HTH_ARAC"/>
    <property type="match status" value="1"/>
</dbReference>
<name>A0A1T4JN90_TREPO</name>